<evidence type="ECO:0000313" key="2">
    <source>
        <dbReference type="EMBL" id="MCD2194674.1"/>
    </source>
</evidence>
<dbReference type="EMBL" id="JAJNDB010000002">
    <property type="protein sequence ID" value="MCD2194674.1"/>
    <property type="molecule type" value="Genomic_DNA"/>
</dbReference>
<evidence type="ECO:0000259" key="1">
    <source>
        <dbReference type="PROSITE" id="PS51819"/>
    </source>
</evidence>
<organism evidence="2 3">
    <name type="scientific">Actinomycetospora endophytica</name>
    <dbReference type="NCBI Taxonomy" id="2291215"/>
    <lineage>
        <taxon>Bacteria</taxon>
        <taxon>Bacillati</taxon>
        <taxon>Actinomycetota</taxon>
        <taxon>Actinomycetes</taxon>
        <taxon>Pseudonocardiales</taxon>
        <taxon>Pseudonocardiaceae</taxon>
        <taxon>Actinomycetospora</taxon>
    </lineage>
</organism>
<keyword evidence="3" id="KW-1185">Reference proteome</keyword>
<feature type="domain" description="VOC" evidence="1">
    <location>
        <begin position="2"/>
        <end position="119"/>
    </location>
</feature>
<evidence type="ECO:0000313" key="3">
    <source>
        <dbReference type="Proteomes" id="UP001199469"/>
    </source>
</evidence>
<comment type="caution">
    <text evidence="2">The sequence shown here is derived from an EMBL/GenBank/DDBJ whole genome shotgun (WGS) entry which is preliminary data.</text>
</comment>
<dbReference type="InterPro" id="IPR004360">
    <property type="entry name" value="Glyas_Fos-R_dOase_dom"/>
</dbReference>
<proteinExistence type="predicted"/>
<dbReference type="Gene3D" id="3.10.180.10">
    <property type="entry name" value="2,3-Dihydroxybiphenyl 1,2-Dioxygenase, domain 1"/>
    <property type="match status" value="1"/>
</dbReference>
<dbReference type="PROSITE" id="PS51819">
    <property type="entry name" value="VOC"/>
    <property type="match status" value="1"/>
</dbReference>
<dbReference type="InterPro" id="IPR037523">
    <property type="entry name" value="VOC_core"/>
</dbReference>
<dbReference type="Pfam" id="PF00903">
    <property type="entry name" value="Glyoxalase"/>
    <property type="match status" value="1"/>
</dbReference>
<name>A0ABS8P993_9PSEU</name>
<gene>
    <name evidence="2" type="ORF">LQ327_14975</name>
</gene>
<dbReference type="InterPro" id="IPR029068">
    <property type="entry name" value="Glyas_Bleomycin-R_OHBP_Dase"/>
</dbReference>
<protein>
    <submittedName>
        <fullName evidence="2">VOC family protein</fullName>
    </submittedName>
</protein>
<sequence>MNLVSVRIITDDVARLVGFYERVTGVTATWATDDFAELRTTSGTLAIGSTRTVALFGPGVADPAANRSSIVEFIVSDLDGRFAELRDLEVVQEPTTMPWGNRSLLLRDPDGALVNLFEPVTEAAVAKFAATPR</sequence>
<reference evidence="2 3" key="1">
    <citation type="submission" date="2021-11" db="EMBL/GenBank/DDBJ databases">
        <title>Draft genome sequence of Actinomycetospora sp. SF1 isolated from the rhizosphere soil.</title>
        <authorList>
            <person name="Duangmal K."/>
            <person name="Chantavorakit T."/>
        </authorList>
    </citation>
    <scope>NUCLEOTIDE SEQUENCE [LARGE SCALE GENOMIC DNA]</scope>
    <source>
        <strain evidence="2 3">TBRC 5722</strain>
    </source>
</reference>
<dbReference type="RefSeq" id="WP_230734856.1">
    <property type="nucleotide sequence ID" value="NZ_JAJNDB010000002.1"/>
</dbReference>
<dbReference type="SUPFAM" id="SSF54593">
    <property type="entry name" value="Glyoxalase/Bleomycin resistance protein/Dihydroxybiphenyl dioxygenase"/>
    <property type="match status" value="1"/>
</dbReference>
<accession>A0ABS8P993</accession>
<dbReference type="Proteomes" id="UP001199469">
    <property type="component" value="Unassembled WGS sequence"/>
</dbReference>